<keyword evidence="8" id="KW-0862">Zinc</keyword>
<dbReference type="Pfam" id="PF22456">
    <property type="entry name" value="PqqF-like_C_4"/>
    <property type="match status" value="1"/>
</dbReference>
<dbReference type="Gene3D" id="3.30.830.10">
    <property type="entry name" value="Metalloenzyme, LuxS/M16 peptidase-like"/>
    <property type="match status" value="2"/>
</dbReference>
<dbReference type="InterPro" id="IPR011844">
    <property type="entry name" value="PQQ_synth_PqqF"/>
</dbReference>
<comment type="pathway">
    <text evidence="2">Cofactor biosynthesis; pyrroloquinoline quinone biosynthesis.</text>
</comment>
<evidence type="ECO:0000313" key="18">
    <source>
        <dbReference type="Proteomes" id="UP001292571"/>
    </source>
</evidence>
<dbReference type="SUPFAM" id="SSF63411">
    <property type="entry name" value="LuxS/MPP-like metallohydrolase"/>
    <property type="match status" value="2"/>
</dbReference>
<keyword evidence="7 17" id="KW-0378">Hydrolase</keyword>
<accession>A0ABU5PCA8</accession>
<dbReference type="InterPro" id="IPR001431">
    <property type="entry name" value="Pept_M16_Zn_BS"/>
</dbReference>
<dbReference type="InterPro" id="IPR007863">
    <property type="entry name" value="Peptidase_M16_C"/>
</dbReference>
<keyword evidence="6" id="KW-0479">Metal-binding</keyword>
<keyword evidence="9" id="KW-0884">PQQ biosynthesis</keyword>
<dbReference type="InterPro" id="IPR054734">
    <property type="entry name" value="PqqF-like_C_4"/>
</dbReference>
<dbReference type="EMBL" id="JAYEET010000048">
    <property type="protein sequence ID" value="MEA1607297.1"/>
    <property type="molecule type" value="Genomic_DNA"/>
</dbReference>
<dbReference type="Proteomes" id="UP001292571">
    <property type="component" value="Unassembled WGS sequence"/>
</dbReference>
<evidence type="ECO:0000256" key="5">
    <source>
        <dbReference type="ARBA" id="ARBA00022670"/>
    </source>
</evidence>
<comment type="cofactor">
    <cofactor evidence="1">
        <name>Zn(2+)</name>
        <dbReference type="ChEBI" id="CHEBI:29105"/>
    </cofactor>
</comment>
<dbReference type="PROSITE" id="PS00143">
    <property type="entry name" value="INSULINASE"/>
    <property type="match status" value="1"/>
</dbReference>
<evidence type="ECO:0000256" key="6">
    <source>
        <dbReference type="ARBA" id="ARBA00022723"/>
    </source>
</evidence>
<dbReference type="Pfam" id="PF05193">
    <property type="entry name" value="Peptidase_M16_C"/>
    <property type="match status" value="1"/>
</dbReference>
<gene>
    <name evidence="17" type="primary">pqqF</name>
    <name evidence="17" type="ORF">SOP97_15965</name>
</gene>
<evidence type="ECO:0000256" key="11">
    <source>
        <dbReference type="ARBA" id="ARBA00024932"/>
    </source>
</evidence>
<dbReference type="InterPro" id="IPR011765">
    <property type="entry name" value="Pept_M16_N"/>
</dbReference>
<evidence type="ECO:0000256" key="7">
    <source>
        <dbReference type="ARBA" id="ARBA00022801"/>
    </source>
</evidence>
<dbReference type="InterPro" id="IPR011249">
    <property type="entry name" value="Metalloenz_LuxS/M16"/>
</dbReference>
<dbReference type="PANTHER" id="PTHR43690:SF18">
    <property type="entry name" value="INSULIN-DEGRADING ENZYME-RELATED"/>
    <property type="match status" value="1"/>
</dbReference>
<evidence type="ECO:0000259" key="14">
    <source>
        <dbReference type="Pfam" id="PF00675"/>
    </source>
</evidence>
<evidence type="ECO:0000313" key="17">
    <source>
        <dbReference type="EMBL" id="MEA1607297.1"/>
    </source>
</evidence>
<evidence type="ECO:0000256" key="13">
    <source>
        <dbReference type="RuleBase" id="RU004447"/>
    </source>
</evidence>
<dbReference type="InterPro" id="IPR050626">
    <property type="entry name" value="Peptidase_M16"/>
</dbReference>
<evidence type="ECO:0000259" key="16">
    <source>
        <dbReference type="Pfam" id="PF22456"/>
    </source>
</evidence>
<keyword evidence="10" id="KW-0482">Metalloprotease</keyword>
<protein>
    <recommendedName>
        <fullName evidence="4">Coenzyme PQQ synthesis protein F</fullName>
    </recommendedName>
    <alternativeName>
        <fullName evidence="12">Pyrroloquinoline quinone biosynthesis protein F</fullName>
    </alternativeName>
</protein>
<dbReference type="RefSeq" id="WP_322950090.1">
    <property type="nucleotide sequence ID" value="NZ_JAYEET010000048.1"/>
</dbReference>
<evidence type="ECO:0000256" key="2">
    <source>
        <dbReference type="ARBA" id="ARBA00004886"/>
    </source>
</evidence>
<dbReference type="NCBIfam" id="TIGR02110">
    <property type="entry name" value="PQQ_syn_pqqF"/>
    <property type="match status" value="1"/>
</dbReference>
<evidence type="ECO:0000256" key="10">
    <source>
        <dbReference type="ARBA" id="ARBA00023049"/>
    </source>
</evidence>
<evidence type="ECO:0000256" key="3">
    <source>
        <dbReference type="ARBA" id="ARBA00007261"/>
    </source>
</evidence>
<feature type="domain" description="Peptidase M16 C-terminal" evidence="15">
    <location>
        <begin position="186"/>
        <end position="339"/>
    </location>
</feature>
<feature type="domain" description="Coenzyme PQQ synthesis protein F-like C-terminal lobe" evidence="16">
    <location>
        <begin position="676"/>
        <end position="775"/>
    </location>
</feature>
<reference evidence="17 18" key="1">
    <citation type="submission" date="2023-12" db="EMBL/GenBank/DDBJ databases">
        <title>Pseudomonas sp. T5W1.</title>
        <authorList>
            <person name="Maltman C."/>
        </authorList>
    </citation>
    <scope>NUCLEOTIDE SEQUENCE [LARGE SCALE GENOMIC DNA]</scope>
    <source>
        <strain evidence="17 18">T5W1</strain>
    </source>
</reference>
<sequence length="826" mass="89662">MLNLPACTSDQRMEPVSRHLDNGLPVMLLSQPWLSHAALCLRVNAGSHDEPLAYPGLAHFLEHLLFLGGEGFTAEQRLMPFVQACGGHVNATTQARYSEYFCEVPAASLDGALARLLDMVAQPILAEVDQVREREVVHAEFMARGQDADTLLSAALGQVLADGHRSAVFQAGNRDSLPVAEVAFQQALRAFHRAFYHAGNCQLSIVAPQPIEQLYALAQRHGRVVADAMATPRVLPLPMLPWRTEHLRLNLPGAMDSLYLGFALDLPEASAVETLAWLQSWLLDESSGGLVAGLRERGLAQGLQVQVPYCHGGQALLLVSVCGAASAPDCLALLLDWLAFVNTHADPARCLESYLQIQSHRLHGMTPLALARYWQESSHADTETLSILLQQLQEPLRRCTVTADNDVLPGWPGAGFPLRMACAPALSLPALRGYWQLPGLNPLLLPAQQLGAVLKVSAGFAWLPAPKAVTGQPVPMAVWHARCCFTEPLEAELLLGLAQVSLREVRQHLAQLGINLTLDAEAASLSVCLQGSASLLPRAIALLMPALLHADAAHWRSAVESAALERQAMPIRQLLANCSELFRRQPIDNVRLDLATLQQRYRQVHVEALGVGLDACEQQQVEALFSAAHPLPVSAGLPLVASGQHWRTLAAEGESALLLFCPQPDDSALTEACWRVLGHLHQGAFYQRLRSELQLGYAVFCSYRQIQGRRGLLFGVQSPSCNGAAIVEHIQAFLQARNTCLLELNHPALACATDALSRQWQVQSHSCEGLAEHAWQAHLAGLSAEHGDTVQLALQQLDPDAVLQAQQALSHAVGGWYVLSNQAPSR</sequence>
<keyword evidence="18" id="KW-1185">Reference proteome</keyword>
<evidence type="ECO:0000256" key="12">
    <source>
        <dbReference type="ARBA" id="ARBA00030977"/>
    </source>
</evidence>
<feature type="domain" description="Peptidase M16 N-terminal" evidence="14">
    <location>
        <begin position="31"/>
        <end position="148"/>
    </location>
</feature>
<dbReference type="PANTHER" id="PTHR43690">
    <property type="entry name" value="NARDILYSIN"/>
    <property type="match status" value="1"/>
</dbReference>
<comment type="function">
    <text evidence="11">Required for coenzyme pyrroloquinoline quinone (PQQ) biosynthesis. It is thought that this protein is a protease that cleaves peptides bond in a small peptide (gene pqqA), providing the glutamate and tyrosine residues which are necessary for the synthesis of PQQ.</text>
</comment>
<evidence type="ECO:0000256" key="9">
    <source>
        <dbReference type="ARBA" id="ARBA00022905"/>
    </source>
</evidence>
<keyword evidence="5" id="KW-0645">Protease</keyword>
<name>A0ABU5PCA8_9PSED</name>
<dbReference type="GO" id="GO:0016787">
    <property type="term" value="F:hydrolase activity"/>
    <property type="evidence" value="ECO:0007669"/>
    <property type="project" value="UniProtKB-KW"/>
</dbReference>
<evidence type="ECO:0000256" key="1">
    <source>
        <dbReference type="ARBA" id="ARBA00001947"/>
    </source>
</evidence>
<proteinExistence type="inferred from homology"/>
<evidence type="ECO:0000256" key="4">
    <source>
        <dbReference type="ARBA" id="ARBA00015088"/>
    </source>
</evidence>
<comment type="similarity">
    <text evidence="3 13">Belongs to the peptidase M16 family.</text>
</comment>
<dbReference type="Pfam" id="PF00675">
    <property type="entry name" value="Peptidase_M16"/>
    <property type="match status" value="1"/>
</dbReference>
<evidence type="ECO:0000259" key="15">
    <source>
        <dbReference type="Pfam" id="PF05193"/>
    </source>
</evidence>
<comment type="caution">
    <text evidence="17">The sequence shown here is derived from an EMBL/GenBank/DDBJ whole genome shotgun (WGS) entry which is preliminary data.</text>
</comment>
<evidence type="ECO:0000256" key="8">
    <source>
        <dbReference type="ARBA" id="ARBA00022833"/>
    </source>
</evidence>
<organism evidence="17 18">
    <name type="scientific">Pseudomonas spirodelae</name>
    <dbReference type="NCBI Taxonomy" id="3101751"/>
    <lineage>
        <taxon>Bacteria</taxon>
        <taxon>Pseudomonadati</taxon>
        <taxon>Pseudomonadota</taxon>
        <taxon>Gammaproteobacteria</taxon>
        <taxon>Pseudomonadales</taxon>
        <taxon>Pseudomonadaceae</taxon>
        <taxon>Pseudomonas</taxon>
    </lineage>
</organism>